<name>A0A7J6FFB9_CANSA</name>
<dbReference type="InterPro" id="IPR008928">
    <property type="entry name" value="6-hairpin_glycosidase_sf"/>
</dbReference>
<dbReference type="InterPro" id="IPR012341">
    <property type="entry name" value="6hp_glycosidase-like_sf"/>
</dbReference>
<keyword evidence="5" id="KW-0119">Carbohydrate metabolism</keyword>
<evidence type="ECO:0000313" key="8">
    <source>
        <dbReference type="EMBL" id="KAF4369394.1"/>
    </source>
</evidence>
<organism evidence="8 11">
    <name type="scientific">Cannabis sativa</name>
    <name type="common">Hemp</name>
    <name type="synonym">Marijuana</name>
    <dbReference type="NCBI Taxonomy" id="3483"/>
    <lineage>
        <taxon>Eukaryota</taxon>
        <taxon>Viridiplantae</taxon>
        <taxon>Streptophyta</taxon>
        <taxon>Embryophyta</taxon>
        <taxon>Tracheophyta</taxon>
        <taxon>Spermatophyta</taxon>
        <taxon>Magnoliopsida</taxon>
        <taxon>eudicotyledons</taxon>
        <taxon>Gunneridae</taxon>
        <taxon>Pentapetalae</taxon>
        <taxon>rosids</taxon>
        <taxon>fabids</taxon>
        <taxon>Rosales</taxon>
        <taxon>Cannabaceae</taxon>
        <taxon>Cannabis</taxon>
    </lineage>
</organism>
<dbReference type="Proteomes" id="UP000525078">
    <property type="component" value="Unassembled WGS sequence"/>
</dbReference>
<protein>
    <recommendedName>
        <fullName evidence="3">cellulase</fullName>
        <ecNumber evidence="3">3.2.1.4</ecNumber>
    </recommendedName>
</protein>
<feature type="domain" description="Glycoside hydrolase family 9" evidence="7">
    <location>
        <begin position="14"/>
        <end position="54"/>
    </location>
</feature>
<evidence type="ECO:0000256" key="2">
    <source>
        <dbReference type="ARBA" id="ARBA00007072"/>
    </source>
</evidence>
<comment type="similarity">
    <text evidence="2">Belongs to the glycosyl hydrolase 9 (cellulase E) family.</text>
</comment>
<proteinExistence type="inferred from homology"/>
<dbReference type="InterPro" id="IPR001701">
    <property type="entry name" value="Glyco_hydro_9"/>
</dbReference>
<dbReference type="EMBL" id="JAATIQ010000221">
    <property type="protein sequence ID" value="KAF4369394.1"/>
    <property type="molecule type" value="Genomic_DNA"/>
</dbReference>
<dbReference type="GO" id="GO:0008810">
    <property type="term" value="F:cellulase activity"/>
    <property type="evidence" value="ECO:0007669"/>
    <property type="project" value="UniProtKB-EC"/>
</dbReference>
<dbReference type="AlphaFoldDB" id="A0A7J6FFB9"/>
<keyword evidence="11" id="KW-1185">Reference proteome</keyword>
<dbReference type="Proteomes" id="UP000583929">
    <property type="component" value="Unassembled WGS sequence"/>
</dbReference>
<gene>
    <name evidence="9" type="ORF">F8388_014218</name>
    <name evidence="8" type="ORF">G4B88_023798</name>
</gene>
<keyword evidence="4" id="KW-0136">Cellulose degradation</keyword>
<keyword evidence="6" id="KW-0624">Polysaccharide degradation</keyword>
<dbReference type="GO" id="GO:0030245">
    <property type="term" value="P:cellulose catabolic process"/>
    <property type="evidence" value="ECO:0007669"/>
    <property type="project" value="UniProtKB-KW"/>
</dbReference>
<dbReference type="EC" id="3.2.1.4" evidence="3"/>
<evidence type="ECO:0000256" key="6">
    <source>
        <dbReference type="ARBA" id="ARBA00023326"/>
    </source>
</evidence>
<evidence type="ECO:0000256" key="5">
    <source>
        <dbReference type="ARBA" id="ARBA00023277"/>
    </source>
</evidence>
<reference evidence="10 11" key="1">
    <citation type="journal article" date="2020" name="bioRxiv">
        <title>Sequence and annotation of 42 cannabis genomes reveals extensive copy number variation in cannabinoid synthesis and pathogen resistance genes.</title>
        <authorList>
            <person name="Mckernan K.J."/>
            <person name="Helbert Y."/>
            <person name="Kane L.T."/>
            <person name="Ebling H."/>
            <person name="Zhang L."/>
            <person name="Liu B."/>
            <person name="Eaton Z."/>
            <person name="Mclaughlin S."/>
            <person name="Kingan S."/>
            <person name="Baybayan P."/>
            <person name="Concepcion G."/>
            <person name="Jordan M."/>
            <person name="Riva A."/>
            <person name="Barbazuk W."/>
            <person name="Harkins T."/>
        </authorList>
    </citation>
    <scope>NUCLEOTIDE SEQUENCE [LARGE SCALE GENOMIC DNA]</scope>
    <source>
        <strain evidence="10 11">cv. Jamaican Lion 4</strain>
        <strain evidence="8">Father</strain>
        <strain evidence="9">Mother</strain>
        <tissue evidence="8">Leaf</tissue>
    </source>
</reference>
<dbReference type="Pfam" id="PF00759">
    <property type="entry name" value="Glyco_hydro_9"/>
    <property type="match status" value="1"/>
</dbReference>
<evidence type="ECO:0000256" key="3">
    <source>
        <dbReference type="ARBA" id="ARBA00012601"/>
    </source>
</evidence>
<comment type="caution">
    <text evidence="8">The sequence shown here is derived from an EMBL/GenBank/DDBJ whole genome shotgun (WGS) entry which is preliminary data.</text>
</comment>
<evidence type="ECO:0000313" key="11">
    <source>
        <dbReference type="Proteomes" id="UP000583929"/>
    </source>
</evidence>
<dbReference type="Gene3D" id="1.50.10.10">
    <property type="match status" value="1"/>
</dbReference>
<sequence>MTEGFLVRVGDQIWSDLVGETAAAMAAASIVFRRSNPAYSSELLRHTHQPFPTAGGEGSNALNLI</sequence>
<evidence type="ECO:0000259" key="7">
    <source>
        <dbReference type="Pfam" id="PF00759"/>
    </source>
</evidence>
<evidence type="ECO:0000256" key="4">
    <source>
        <dbReference type="ARBA" id="ARBA00023001"/>
    </source>
</evidence>
<evidence type="ECO:0000313" key="10">
    <source>
        <dbReference type="Proteomes" id="UP000525078"/>
    </source>
</evidence>
<evidence type="ECO:0000256" key="1">
    <source>
        <dbReference type="ARBA" id="ARBA00000966"/>
    </source>
</evidence>
<evidence type="ECO:0000313" key="9">
    <source>
        <dbReference type="EMBL" id="KAF4385085.1"/>
    </source>
</evidence>
<accession>A0A7J6FFB9</accession>
<comment type="catalytic activity">
    <reaction evidence="1">
        <text>Endohydrolysis of (1-&gt;4)-beta-D-glucosidic linkages in cellulose, lichenin and cereal beta-D-glucans.</text>
        <dbReference type="EC" id="3.2.1.4"/>
    </reaction>
</comment>
<dbReference type="EMBL" id="JAATIP010000045">
    <property type="protein sequence ID" value="KAF4385085.1"/>
    <property type="molecule type" value="Genomic_DNA"/>
</dbReference>
<dbReference type="SUPFAM" id="SSF48208">
    <property type="entry name" value="Six-hairpin glycosidases"/>
    <property type="match status" value="1"/>
</dbReference>